<name>A0A2Z3GSJ1_9BACT</name>
<dbReference type="EMBL" id="CP025958">
    <property type="protein sequence ID" value="AWM36318.1"/>
    <property type="molecule type" value="Genomic_DNA"/>
</dbReference>
<keyword evidence="2" id="KW-0808">Transferase</keyword>
<dbReference type="InterPro" id="IPR013217">
    <property type="entry name" value="Methyltransf_12"/>
</dbReference>
<dbReference type="GO" id="GO:0008168">
    <property type="term" value="F:methyltransferase activity"/>
    <property type="evidence" value="ECO:0007669"/>
    <property type="project" value="UniProtKB-KW"/>
</dbReference>
<dbReference type="CDD" id="cd02440">
    <property type="entry name" value="AdoMet_MTases"/>
    <property type="match status" value="1"/>
</dbReference>
<dbReference type="GO" id="GO:0032259">
    <property type="term" value="P:methylation"/>
    <property type="evidence" value="ECO:0007669"/>
    <property type="project" value="UniProtKB-KW"/>
</dbReference>
<accession>A0A2Z3GSJ1</accession>
<dbReference type="PANTHER" id="PTHR43861:SF1">
    <property type="entry name" value="TRANS-ACONITATE 2-METHYLTRANSFERASE"/>
    <property type="match status" value="1"/>
</dbReference>
<keyword evidence="3" id="KW-1185">Reference proteome</keyword>
<dbReference type="SUPFAM" id="SSF53335">
    <property type="entry name" value="S-adenosyl-L-methionine-dependent methyltransferases"/>
    <property type="match status" value="1"/>
</dbReference>
<proteinExistence type="predicted"/>
<feature type="domain" description="Methyltransferase type 12" evidence="1">
    <location>
        <begin position="45"/>
        <end position="137"/>
    </location>
</feature>
<keyword evidence="2" id="KW-0489">Methyltransferase</keyword>
<dbReference type="KEGG" id="gog:C1280_04335"/>
<protein>
    <submittedName>
        <fullName evidence="2">Methyltransferase domain-containing protein</fullName>
    </submittedName>
</protein>
<dbReference type="OrthoDB" id="9784101at2"/>
<dbReference type="Pfam" id="PF08242">
    <property type="entry name" value="Methyltransf_12"/>
    <property type="match status" value="1"/>
</dbReference>
<evidence type="ECO:0000313" key="3">
    <source>
        <dbReference type="Proteomes" id="UP000245802"/>
    </source>
</evidence>
<dbReference type="InterPro" id="IPR029063">
    <property type="entry name" value="SAM-dependent_MTases_sf"/>
</dbReference>
<dbReference type="AlphaFoldDB" id="A0A2Z3GSJ1"/>
<dbReference type="RefSeq" id="WP_010046976.1">
    <property type="nucleotide sequence ID" value="NZ_CP025958.1"/>
</dbReference>
<reference evidence="2 3" key="1">
    <citation type="submission" date="2018-01" db="EMBL/GenBank/DDBJ databases">
        <title>G. obscuriglobus.</title>
        <authorList>
            <person name="Franke J."/>
            <person name="Blomberg W."/>
            <person name="Selmecki A."/>
        </authorList>
    </citation>
    <scope>NUCLEOTIDE SEQUENCE [LARGE SCALE GENOMIC DNA]</scope>
    <source>
        <strain evidence="2 3">DSM 5831</strain>
    </source>
</reference>
<dbReference type="Proteomes" id="UP000245802">
    <property type="component" value="Chromosome"/>
</dbReference>
<evidence type="ECO:0000313" key="2">
    <source>
        <dbReference type="EMBL" id="AWM36318.1"/>
    </source>
</evidence>
<dbReference type="Gene3D" id="3.40.50.150">
    <property type="entry name" value="Vaccinia Virus protein VP39"/>
    <property type="match status" value="1"/>
</dbReference>
<organism evidence="2 3">
    <name type="scientific">Gemmata obscuriglobus</name>
    <dbReference type="NCBI Taxonomy" id="114"/>
    <lineage>
        <taxon>Bacteria</taxon>
        <taxon>Pseudomonadati</taxon>
        <taxon>Planctomycetota</taxon>
        <taxon>Planctomycetia</taxon>
        <taxon>Gemmatales</taxon>
        <taxon>Gemmataceae</taxon>
        <taxon>Gemmata</taxon>
    </lineage>
</organism>
<dbReference type="PANTHER" id="PTHR43861">
    <property type="entry name" value="TRANS-ACONITATE 2-METHYLTRANSFERASE-RELATED"/>
    <property type="match status" value="1"/>
</dbReference>
<sequence length="269" mass="29074">MSTTDYVLGQSERAARRLELQDRHFAAPSEALLDALDVCPDDRVVELGCGPGAFTRRILHRLGPDGAVVGVDSSPHLLEHATAALGTDRFRPTLADVAKPGAWLDGAGVVLGRAVLHHVPMAEFLVGRLRAVLPAGTRVGFLEPDFRRPLAQLARAEQQRPELAPLLTFARAINELYAARRISPAVGASLAPAMYESGYREVKHVWHPFATDESVLENIALIYDEVCDTLAALNIITAGEIVEQQKALRALPLGDLPAVWGLHQVTAVV</sequence>
<evidence type="ECO:0000259" key="1">
    <source>
        <dbReference type="Pfam" id="PF08242"/>
    </source>
</evidence>
<gene>
    <name evidence="2" type="ORF">C1280_04335</name>
</gene>